<gene>
    <name evidence="6" type="ORF">THAOC_21303</name>
</gene>
<proteinExistence type="predicted"/>
<feature type="compositionally biased region" description="Basic and acidic residues" evidence="4">
    <location>
        <begin position="39"/>
        <end position="49"/>
    </location>
</feature>
<feature type="compositionally biased region" description="Acidic residues" evidence="4">
    <location>
        <begin position="573"/>
        <end position="590"/>
    </location>
</feature>
<reference evidence="6 7" key="1">
    <citation type="journal article" date="2012" name="Genome Biol.">
        <title>Genome and low-iron response of an oceanic diatom adapted to chronic iron limitation.</title>
        <authorList>
            <person name="Lommer M."/>
            <person name="Specht M."/>
            <person name="Roy A.S."/>
            <person name="Kraemer L."/>
            <person name="Andreson R."/>
            <person name="Gutowska M.A."/>
            <person name="Wolf J."/>
            <person name="Bergner S.V."/>
            <person name="Schilhabel M.B."/>
            <person name="Klostermeier U.C."/>
            <person name="Beiko R.G."/>
            <person name="Rosenstiel P."/>
            <person name="Hippler M."/>
            <person name="Laroche J."/>
        </authorList>
    </citation>
    <scope>NUCLEOTIDE SEQUENCE [LARGE SCALE GENOMIC DNA]</scope>
    <source>
        <strain evidence="6 7">CCMP1005</strain>
    </source>
</reference>
<feature type="region of interest" description="Disordered" evidence="4">
    <location>
        <begin position="39"/>
        <end position="129"/>
    </location>
</feature>
<dbReference type="PANTHER" id="PTHR45626">
    <property type="entry name" value="TRANSCRIPTION TERMINATION FACTOR 2-RELATED"/>
    <property type="match status" value="1"/>
</dbReference>
<dbReference type="GO" id="GO:0016787">
    <property type="term" value="F:hydrolase activity"/>
    <property type="evidence" value="ECO:0007669"/>
    <property type="project" value="UniProtKB-KW"/>
</dbReference>
<keyword evidence="7" id="KW-1185">Reference proteome</keyword>
<evidence type="ECO:0000256" key="2">
    <source>
        <dbReference type="ARBA" id="ARBA00022801"/>
    </source>
</evidence>
<evidence type="ECO:0000256" key="1">
    <source>
        <dbReference type="ARBA" id="ARBA00022741"/>
    </source>
</evidence>
<dbReference type="PANTHER" id="PTHR45626:SF22">
    <property type="entry name" value="DNA REPAIR PROTEIN RAD5"/>
    <property type="match status" value="1"/>
</dbReference>
<dbReference type="SUPFAM" id="SSF52540">
    <property type="entry name" value="P-loop containing nucleoside triphosphate hydrolases"/>
    <property type="match status" value="1"/>
</dbReference>
<accession>K0S1D2</accession>
<feature type="compositionally biased region" description="Low complexity" evidence="4">
    <location>
        <begin position="63"/>
        <end position="74"/>
    </location>
</feature>
<evidence type="ECO:0000313" key="7">
    <source>
        <dbReference type="Proteomes" id="UP000266841"/>
    </source>
</evidence>
<evidence type="ECO:0000256" key="4">
    <source>
        <dbReference type="SAM" id="MobiDB-lite"/>
    </source>
</evidence>
<dbReference type="InterPro" id="IPR000330">
    <property type="entry name" value="SNF2_N"/>
</dbReference>
<keyword evidence="2" id="KW-0378">Hydrolase</keyword>
<dbReference type="PROSITE" id="PS51192">
    <property type="entry name" value="HELICASE_ATP_BIND_1"/>
    <property type="match status" value="1"/>
</dbReference>
<keyword evidence="1" id="KW-0547">Nucleotide-binding</keyword>
<dbReference type="GO" id="GO:0005524">
    <property type="term" value="F:ATP binding"/>
    <property type="evidence" value="ECO:0007669"/>
    <property type="project" value="UniProtKB-KW"/>
</dbReference>
<dbReference type="Pfam" id="PF00176">
    <property type="entry name" value="SNF2-rel_dom"/>
    <property type="match status" value="1"/>
</dbReference>
<dbReference type="InterPro" id="IPR027417">
    <property type="entry name" value="P-loop_NTPase"/>
</dbReference>
<dbReference type="InterPro" id="IPR014001">
    <property type="entry name" value="Helicase_ATP-bd"/>
</dbReference>
<feature type="region of interest" description="Disordered" evidence="4">
    <location>
        <begin position="314"/>
        <end position="377"/>
    </location>
</feature>
<evidence type="ECO:0000259" key="5">
    <source>
        <dbReference type="PROSITE" id="PS51192"/>
    </source>
</evidence>
<dbReference type="GO" id="GO:0005634">
    <property type="term" value="C:nucleus"/>
    <property type="evidence" value="ECO:0007669"/>
    <property type="project" value="TreeGrafter"/>
</dbReference>
<comment type="caution">
    <text evidence="6">The sequence shown here is derived from an EMBL/GenBank/DDBJ whole genome shotgun (WGS) entry which is preliminary data.</text>
</comment>
<dbReference type="Gene3D" id="3.40.50.10810">
    <property type="entry name" value="Tandem AAA-ATPase domain"/>
    <property type="match status" value="2"/>
</dbReference>
<keyword evidence="3" id="KW-0067">ATP-binding</keyword>
<sequence>MAGFTCSVCTFAHQFTAQRCQMCGALRVTKGQMREFVKTGKIEAGESTKQKQSGHGRRDGRSSSKSAPAKSSATTKKRSSSLPAPSKRQKVNHDSKTSHEAGGVPTPASRVIGDARPKSKGRNNQAEHASGRLILCKRWTVASSNSPRGRVRYNEALQFHRPKNSANSGGGAAAKPIDPIVRFRSASGSGDGTLNRYLSSILSPLLWHDASSQGGGPMVTLEATCLMEETLVMGSEIPISLHVYVNDPHAFFGLFDGGDDASNSSLFFGRKGAGLPSSGKMPSYQGKRARSSFSRDELAEAAFHLLQWAEKGEEMPFEVKTTSDDGEGQGTEEFTDNEEKDGGDNAEESEEVNELNQLVASDDGKQVKSLPELSDPTGFKPDVVLRPYQRQALHFMCQREGCHIEGEMDGDSAAQGGEDEMALLAELAGQIRDGQSSMPPSGDEPVACDCGPVLVDGTIASSASPVCYHGRTGAINGKAFVHHPLWKRRFLATDDLRTVYSFYVNELLGVASATPPNAPEPAVGGILADAMGLGKTVELLSLILKSKEALNSTKEIKPPPVARGSDEVVNLLDDSDSESSSMDDDEEWTEESEKRGSAAKRKTVTSQRRTKGTTLVVAPLSLVSQWEDEVATKTDLSQIVYYDSSKKLAGCDSFSSVDVVVTTYGTLQSEYVALSKTGMSMQPNHTHPLLKFSWQRVILDEAHGIKNPATVVSKACCLLQAKSRWCVTGTPIQNSLQADTLLEDVYGLLKFLRHEPWCEANFWKSAITDTLSSSESSDDKAGGQDEDDRSPHELAASAAFARVRRVLAPIIIRRTKDTLTEDGKPILTLPPVDSSVVKVNLSPDEREFYDACELERMHTSRVKN</sequence>
<dbReference type="OrthoDB" id="46663at2759"/>
<name>K0S1D2_THAOC</name>
<dbReference type="AlphaFoldDB" id="K0S1D2"/>
<dbReference type="Proteomes" id="UP000266841">
    <property type="component" value="Unassembled WGS sequence"/>
</dbReference>
<dbReference type="EMBL" id="AGNL01024896">
    <property type="protein sequence ID" value="EJK58564.1"/>
    <property type="molecule type" value="Genomic_DNA"/>
</dbReference>
<dbReference type="GO" id="GO:0008094">
    <property type="term" value="F:ATP-dependent activity, acting on DNA"/>
    <property type="evidence" value="ECO:0007669"/>
    <property type="project" value="TreeGrafter"/>
</dbReference>
<feature type="region of interest" description="Disordered" evidence="4">
    <location>
        <begin position="573"/>
        <end position="608"/>
    </location>
</feature>
<dbReference type="CDD" id="cd18008">
    <property type="entry name" value="DEXDc_SHPRH-like"/>
    <property type="match status" value="1"/>
</dbReference>
<feature type="compositionally biased region" description="Basic residues" evidence="4">
    <location>
        <begin position="597"/>
        <end position="608"/>
    </location>
</feature>
<dbReference type="InterPro" id="IPR050628">
    <property type="entry name" value="SNF2_RAD54_helicase_TF"/>
</dbReference>
<dbReference type="eggNOG" id="KOG1001">
    <property type="taxonomic scope" value="Eukaryota"/>
</dbReference>
<dbReference type="InterPro" id="IPR038718">
    <property type="entry name" value="SNF2-like_sf"/>
</dbReference>
<dbReference type="GO" id="GO:0006281">
    <property type="term" value="P:DNA repair"/>
    <property type="evidence" value="ECO:0007669"/>
    <property type="project" value="TreeGrafter"/>
</dbReference>
<feature type="compositionally biased region" description="Acidic residues" evidence="4">
    <location>
        <begin position="333"/>
        <end position="353"/>
    </location>
</feature>
<feature type="domain" description="Helicase ATP-binding" evidence="5">
    <location>
        <begin position="516"/>
        <end position="749"/>
    </location>
</feature>
<evidence type="ECO:0000256" key="3">
    <source>
        <dbReference type="ARBA" id="ARBA00022840"/>
    </source>
</evidence>
<feature type="region of interest" description="Disordered" evidence="4">
    <location>
        <begin position="772"/>
        <end position="791"/>
    </location>
</feature>
<dbReference type="SMART" id="SM00487">
    <property type="entry name" value="DEXDc"/>
    <property type="match status" value="1"/>
</dbReference>
<protein>
    <recommendedName>
        <fullName evidence="5">Helicase ATP-binding domain-containing protein</fullName>
    </recommendedName>
</protein>
<evidence type="ECO:0000313" key="6">
    <source>
        <dbReference type="EMBL" id="EJK58564.1"/>
    </source>
</evidence>
<dbReference type="OMA" id="CEMPEAR"/>
<organism evidence="6 7">
    <name type="scientific">Thalassiosira oceanica</name>
    <name type="common">Marine diatom</name>
    <dbReference type="NCBI Taxonomy" id="159749"/>
    <lineage>
        <taxon>Eukaryota</taxon>
        <taxon>Sar</taxon>
        <taxon>Stramenopiles</taxon>
        <taxon>Ochrophyta</taxon>
        <taxon>Bacillariophyta</taxon>
        <taxon>Coscinodiscophyceae</taxon>
        <taxon>Thalassiosirophycidae</taxon>
        <taxon>Thalassiosirales</taxon>
        <taxon>Thalassiosiraceae</taxon>
        <taxon>Thalassiosira</taxon>
    </lineage>
</organism>